<gene>
    <name evidence="6" type="ORF">QYM36_010821</name>
</gene>
<organism evidence="6 7">
    <name type="scientific">Artemia franciscana</name>
    <name type="common">Brine shrimp</name>
    <name type="synonym">Artemia sanfranciscana</name>
    <dbReference type="NCBI Taxonomy" id="6661"/>
    <lineage>
        <taxon>Eukaryota</taxon>
        <taxon>Metazoa</taxon>
        <taxon>Ecdysozoa</taxon>
        <taxon>Arthropoda</taxon>
        <taxon>Crustacea</taxon>
        <taxon>Branchiopoda</taxon>
        <taxon>Anostraca</taxon>
        <taxon>Artemiidae</taxon>
        <taxon>Artemia</taxon>
    </lineage>
</organism>
<dbReference type="PROSITE" id="PS50278">
    <property type="entry name" value="PDGF_2"/>
    <property type="match status" value="1"/>
</dbReference>
<keyword evidence="3" id="KW-0497">Mitogen</keyword>
<keyword evidence="2 4" id="KW-0339">Growth factor</keyword>
<dbReference type="Pfam" id="PF00341">
    <property type="entry name" value="PDGF"/>
    <property type="match status" value="1"/>
</dbReference>
<dbReference type="Proteomes" id="UP001187531">
    <property type="component" value="Unassembled WGS sequence"/>
</dbReference>
<comment type="similarity">
    <text evidence="1 4">Belongs to the PDGF/VEGF growth factor family.</text>
</comment>
<comment type="caution">
    <text evidence="6">The sequence shown here is derived from an EMBL/GenBank/DDBJ whole genome shotgun (WGS) entry which is preliminary data.</text>
</comment>
<evidence type="ECO:0000256" key="3">
    <source>
        <dbReference type="ARBA" id="ARBA00023246"/>
    </source>
</evidence>
<accession>A0AA88HWK2</accession>
<dbReference type="GO" id="GO:0008083">
    <property type="term" value="F:growth factor activity"/>
    <property type="evidence" value="ECO:0007669"/>
    <property type="project" value="UniProtKB-KW"/>
</dbReference>
<dbReference type="PANTHER" id="PTHR11633:SF1">
    <property type="entry name" value="LD28763P"/>
    <property type="match status" value="1"/>
</dbReference>
<evidence type="ECO:0000313" key="7">
    <source>
        <dbReference type="Proteomes" id="UP001187531"/>
    </source>
</evidence>
<evidence type="ECO:0000256" key="4">
    <source>
        <dbReference type="RuleBase" id="RU003818"/>
    </source>
</evidence>
<dbReference type="GO" id="GO:0016020">
    <property type="term" value="C:membrane"/>
    <property type="evidence" value="ECO:0007669"/>
    <property type="project" value="InterPro"/>
</dbReference>
<reference evidence="6" key="1">
    <citation type="submission" date="2023-07" db="EMBL/GenBank/DDBJ databases">
        <title>Chromosome-level genome assembly of Artemia franciscana.</title>
        <authorList>
            <person name="Jo E."/>
        </authorList>
    </citation>
    <scope>NUCLEOTIDE SEQUENCE</scope>
    <source>
        <tissue evidence="6">Whole body</tissue>
    </source>
</reference>
<name>A0AA88HWK2_ARTSF</name>
<protein>
    <recommendedName>
        <fullName evidence="5">Platelet-derived growth factor (PDGF) family profile domain-containing protein</fullName>
    </recommendedName>
</protein>
<dbReference type="SMART" id="SM00141">
    <property type="entry name" value="PDGF"/>
    <property type="match status" value="1"/>
</dbReference>
<dbReference type="GO" id="GO:0008284">
    <property type="term" value="P:positive regulation of cell population proliferation"/>
    <property type="evidence" value="ECO:0007669"/>
    <property type="project" value="TreeGrafter"/>
</dbReference>
<dbReference type="SUPFAM" id="SSF57501">
    <property type="entry name" value="Cystine-knot cytokines"/>
    <property type="match status" value="1"/>
</dbReference>
<dbReference type="GO" id="GO:0005615">
    <property type="term" value="C:extracellular space"/>
    <property type="evidence" value="ECO:0007669"/>
    <property type="project" value="TreeGrafter"/>
</dbReference>
<evidence type="ECO:0000259" key="5">
    <source>
        <dbReference type="PROSITE" id="PS50278"/>
    </source>
</evidence>
<dbReference type="GO" id="GO:0070851">
    <property type="term" value="F:growth factor receptor binding"/>
    <property type="evidence" value="ECO:0007669"/>
    <property type="project" value="TreeGrafter"/>
</dbReference>
<evidence type="ECO:0000256" key="2">
    <source>
        <dbReference type="ARBA" id="ARBA00023030"/>
    </source>
</evidence>
<evidence type="ECO:0000313" key="6">
    <source>
        <dbReference type="EMBL" id="KAK2716388.1"/>
    </source>
</evidence>
<keyword evidence="7" id="KW-1185">Reference proteome</keyword>
<dbReference type="InterPro" id="IPR029034">
    <property type="entry name" value="Cystine-knot_cytokine"/>
</dbReference>
<dbReference type="EMBL" id="JAVRJZ010000012">
    <property type="protein sequence ID" value="KAK2716388.1"/>
    <property type="molecule type" value="Genomic_DNA"/>
</dbReference>
<dbReference type="InterPro" id="IPR000072">
    <property type="entry name" value="PDGF/VEGF_dom"/>
</dbReference>
<dbReference type="Gene3D" id="2.10.90.10">
    <property type="entry name" value="Cystine-knot cytokines"/>
    <property type="match status" value="1"/>
</dbReference>
<dbReference type="AlphaFoldDB" id="A0AA88HWK2"/>
<evidence type="ECO:0000256" key="1">
    <source>
        <dbReference type="ARBA" id="ARBA00006686"/>
    </source>
</evidence>
<dbReference type="PANTHER" id="PTHR11633">
    <property type="entry name" value="PLATELET-DERIVED GROWTH FACTOR"/>
    <property type="match status" value="1"/>
</dbReference>
<dbReference type="GO" id="GO:0051781">
    <property type="term" value="P:positive regulation of cell division"/>
    <property type="evidence" value="ECO:0007669"/>
    <property type="project" value="UniProtKB-KW"/>
</dbReference>
<proteinExistence type="inferred from homology"/>
<sequence>MLQAIAKDVPRHDSLCVAGDFNAKVRANRQYCTIANFYEDTSTRTATHPNEIPASLMKRLAEVESLEDLLPFIGNAVEVDIGGMKVIFANSSSDFELITRTAERSNVVRATPANCKPELHTVSLVESLSPSVYYWPTCTRIERCGGCCNSELLVCEPIKKETVLLEITKIEFQRGGRPMRLSGREVIPVEKHLSCKCGCKVKPSDCSEIQVYSVGDCKCDCRNIEAKRICDLDSEKIWDPSRCICFCRKERTCASGFYFDVTSCR</sequence>
<feature type="domain" description="Platelet-derived growth factor (PDGF) family profile" evidence="5">
    <location>
        <begin position="100"/>
        <end position="202"/>
    </location>
</feature>